<dbReference type="VEuPathDB" id="FungiDB:CD36_12010"/>
<evidence type="ECO:0000256" key="6">
    <source>
        <dbReference type="SAM" id="MobiDB-lite"/>
    </source>
</evidence>
<proteinExistence type="inferred from homology"/>
<keyword evidence="2 4" id="KW-0853">WD repeat</keyword>
<keyword evidence="3" id="KW-0677">Repeat</keyword>
<comment type="similarity">
    <text evidence="1">Belongs to the WD repeat WDR48 family.</text>
</comment>
<accession>B9W9S1</accession>
<dbReference type="PROSITE" id="PS00678">
    <property type="entry name" value="WD_REPEATS_1"/>
    <property type="match status" value="2"/>
</dbReference>
<feature type="repeat" description="WD" evidence="4">
    <location>
        <begin position="214"/>
        <end position="255"/>
    </location>
</feature>
<name>B9W9S1_CANDC</name>
<dbReference type="InterPro" id="IPR001680">
    <property type="entry name" value="WD40_rpt"/>
</dbReference>
<feature type="region of interest" description="Disordered" evidence="6">
    <location>
        <begin position="1"/>
        <end position="46"/>
    </location>
</feature>
<feature type="compositionally biased region" description="Low complexity" evidence="6">
    <location>
        <begin position="1"/>
        <end position="44"/>
    </location>
</feature>
<sequence length="1212" mass="138483">MSRINNNNNNNNNSNNNNNDKSSILSNITTTNTTTGTSTTNTTSVPSIKTKRGLSYILGDSNSNENHILPINSIQYSSLNNQLYTAGRDGNVKIWQPYNSQSYSNHHSTNSSQDDLFSDCLDLDEKLLRLETSISSNPLPYNYDGNTSSSNFNIVENYNLHFDWINDIQLINNDQNLISCSSDLSIKIIDLPTQHDNELFNNSHTKGTNIHKLPNIHTDYIKKLSPFITKPTIVSGGLDGKIIVWDLNELKPIQLIENKANGVLSPSIYSLANNHSNIISTGGPNNTVNIFDQRANNPFIRNLIGHQDNIRCLLMNDQFILSGSSDTTIKLWDLRTFKVYKNFDIHDDSIWSLYSQSTSHDSFKTFYSGDKSGNIIKTDLSRVSIFNKNKLSSNRDEFGFNNYENNFIDEKLGISTLIAKSTSPILSICHESEQDTVFATNMESMVRYINPDTCQLSQYQYLRQCLDYSYNTHNGNSNNNNNNNNNDNTDELLLHDGQSNPPTEDLNSDFYDLISHLSMDTHPNNNNNNNIDLQSTLSHGNNQPYRHFSNTTRPISLDAKASGFDDGDDNNDDDDDDENENENENILSREEFDSMFLNVNGVVSSEFINAFKDDTNPLMVKLQTDNSDNHNTTIDLTPIEILLNPIPIEQITLIPFNISPIEKYDLVPKSIVAKKMFNNRRQIMVLYLNGNIKIWDLVIFKIIKIFPYQQQKQDIPLSQKLLTNKELDNRIKEMEDLFEQYQTSDTLNNWCEVEIKSGKLLVTIKESSYLNVEIYYDELITSYPFLDINHSDNSSRFIGKTKPKVNNDDRFYLGIIMLNSIFKSYALYEQEFDFILREELKNLKQCNNPSISTNGGGNNKMLKYFGKRSSLMKNSTSSNQSSPVNSTNTSIIDVPIEKSSSNIGDNSFNNGTSSLYTAVNEFINTPEEVYEQSVNFDYGDTIMKLLQINKKIYWDKYNVPVNMTKGKVLESILGVDEIITSISKANKENNNNNNNNNGVADLRYYPIIRGDIHFPKDLLITIFEYSSDLGNYRDLFSFQYQDLMNLMIINNNNNINTNNTDSSNSSLQLIQDLRLMVPKWIGQPILFNKHPIKESPKITFQLIEVDYNQLPSNLKIGGKSNKKIKKLPELESSIKLTSHNMLRVSKILNYLVEKFANSTKEMKDKNLIPNDWLVLQCKGQELNHDLTLQTIKTKIWKSSSDIELQFRRKFDK</sequence>
<dbReference type="InterPro" id="IPR051246">
    <property type="entry name" value="WDR48"/>
</dbReference>
<feature type="compositionally biased region" description="Polar residues" evidence="6">
    <location>
        <begin position="531"/>
        <end position="554"/>
    </location>
</feature>
<dbReference type="KEGG" id="cdu:CD36_12010"/>
<feature type="region of interest" description="Disordered" evidence="6">
    <location>
        <begin position="473"/>
        <end position="508"/>
    </location>
</feature>
<dbReference type="EMBL" id="FM992688">
    <property type="protein sequence ID" value="CAX45556.1"/>
    <property type="molecule type" value="Genomic_DNA"/>
</dbReference>
<evidence type="ECO:0000256" key="5">
    <source>
        <dbReference type="SAM" id="Coils"/>
    </source>
</evidence>
<feature type="coiled-coil region" evidence="5">
    <location>
        <begin position="717"/>
        <end position="744"/>
    </location>
</feature>
<dbReference type="InterPro" id="IPR021772">
    <property type="entry name" value="WDR48/Bun107"/>
</dbReference>
<dbReference type="HOGENOM" id="CLU_007460_0_0_1"/>
<dbReference type="InterPro" id="IPR020472">
    <property type="entry name" value="WD40_PAC1"/>
</dbReference>
<dbReference type="Pfam" id="PF00400">
    <property type="entry name" value="WD40"/>
    <property type="match status" value="3"/>
</dbReference>
<dbReference type="PROSITE" id="PS50082">
    <property type="entry name" value="WD_REPEATS_2"/>
    <property type="match status" value="3"/>
</dbReference>
<feature type="compositionally biased region" description="Acidic residues" evidence="6">
    <location>
        <begin position="565"/>
        <end position="583"/>
    </location>
</feature>
<evidence type="ECO:0000256" key="1">
    <source>
        <dbReference type="ARBA" id="ARBA00006917"/>
    </source>
</evidence>
<evidence type="ECO:0000256" key="2">
    <source>
        <dbReference type="ARBA" id="ARBA00022574"/>
    </source>
</evidence>
<evidence type="ECO:0000313" key="9">
    <source>
        <dbReference type="Proteomes" id="UP000002605"/>
    </source>
</evidence>
<dbReference type="SUPFAM" id="SSF50978">
    <property type="entry name" value="WD40 repeat-like"/>
    <property type="match status" value="1"/>
</dbReference>
<evidence type="ECO:0000313" key="7">
    <source>
        <dbReference type="CGD" id="CAL0000171743"/>
    </source>
</evidence>
<dbReference type="eggNOG" id="KOG0308">
    <property type="taxonomic scope" value="Eukaryota"/>
</dbReference>
<feature type="repeat" description="WD" evidence="4">
    <location>
        <begin position="303"/>
        <end position="342"/>
    </location>
</feature>
<dbReference type="GO" id="GO:0000724">
    <property type="term" value="P:double-strand break repair via homologous recombination"/>
    <property type="evidence" value="ECO:0007669"/>
    <property type="project" value="TreeGrafter"/>
</dbReference>
<reference evidence="8 9" key="1">
    <citation type="journal article" date="2009" name="Genome Res.">
        <title>Comparative genomics of the fungal pathogens Candida dubliniensis and Candida albicans.</title>
        <authorList>
            <person name="Jackson A.P."/>
            <person name="Gamble J.A."/>
            <person name="Yeomans T."/>
            <person name="Moran G.P."/>
            <person name="Saunders D."/>
            <person name="Harris D."/>
            <person name="Aslett M."/>
            <person name="Barrell J.F."/>
            <person name="Butler G."/>
            <person name="Citiulo F."/>
            <person name="Coleman D.C."/>
            <person name="de Groot P.W.J."/>
            <person name="Goodwin T.J."/>
            <person name="Quail M.A."/>
            <person name="McQuillan J."/>
            <person name="Munro C.A."/>
            <person name="Pain A."/>
            <person name="Poulter R.T."/>
            <person name="Rajandream M.A."/>
            <person name="Renauld H."/>
            <person name="Spiering M.J."/>
            <person name="Tivey A."/>
            <person name="Gow N.A.R."/>
            <person name="Barrell B."/>
            <person name="Sullivan D.J."/>
            <person name="Berriman M."/>
        </authorList>
    </citation>
    <scope>NUCLEOTIDE SEQUENCE [LARGE SCALE GENOMIC DNA]</scope>
    <source>
        <strain evidence="9">CD36 / ATCC MYA-646 / CBS 7987 / NCPF 3949 / NRRL Y-17841</strain>
    </source>
</reference>
<gene>
    <name evidence="7" type="ordered locus">Cd36_12010</name>
    <name evidence="8" type="ORF">CD36_12010</name>
</gene>
<dbReference type="OrthoDB" id="2421129at2759"/>
<dbReference type="PRINTS" id="PR00320">
    <property type="entry name" value="GPROTEINBRPT"/>
</dbReference>
<dbReference type="PANTHER" id="PTHR19862:SF14">
    <property type="entry name" value="WD REPEAT-CONTAINING PROTEIN 48"/>
    <property type="match status" value="1"/>
</dbReference>
<dbReference type="InterPro" id="IPR019775">
    <property type="entry name" value="WD40_repeat_CS"/>
</dbReference>
<dbReference type="RefSeq" id="XP_002417841.1">
    <property type="nucleotide sequence ID" value="XM_002417796.1"/>
</dbReference>
<dbReference type="SMART" id="SM00320">
    <property type="entry name" value="WD40"/>
    <property type="match status" value="5"/>
</dbReference>
<dbReference type="PROSITE" id="PS50294">
    <property type="entry name" value="WD_REPEATS_REGION"/>
    <property type="match status" value="2"/>
</dbReference>
<dbReference type="GeneID" id="8045391"/>
<feature type="region of interest" description="Disordered" evidence="6">
    <location>
        <begin position="521"/>
        <end position="589"/>
    </location>
</feature>
<keyword evidence="5" id="KW-0175">Coiled coil</keyword>
<evidence type="ECO:0000313" key="8">
    <source>
        <dbReference type="EMBL" id="CAX45556.1"/>
    </source>
</evidence>
<feature type="compositionally biased region" description="Low complexity" evidence="6">
    <location>
        <begin position="473"/>
        <end position="487"/>
    </location>
</feature>
<evidence type="ECO:0000256" key="4">
    <source>
        <dbReference type="PROSITE-ProRule" id="PRU00221"/>
    </source>
</evidence>
<protein>
    <submittedName>
        <fullName evidence="8">Uncharacterized protein</fullName>
    </submittedName>
</protein>
<feature type="repeat" description="WD" evidence="4">
    <location>
        <begin position="64"/>
        <end position="105"/>
    </location>
</feature>
<keyword evidence="9" id="KW-1185">Reference proteome</keyword>
<dbReference type="GO" id="GO:0043130">
    <property type="term" value="F:ubiquitin binding"/>
    <property type="evidence" value="ECO:0007669"/>
    <property type="project" value="TreeGrafter"/>
</dbReference>
<dbReference type="CGD" id="CAL0000171743">
    <property type="gene designation" value="Cd36_12010"/>
</dbReference>
<organism evidence="8 9">
    <name type="scientific">Candida dubliniensis (strain CD36 / ATCC MYA-646 / CBS 7987 / NCPF 3949 / NRRL Y-17841)</name>
    <name type="common">Yeast</name>
    <dbReference type="NCBI Taxonomy" id="573826"/>
    <lineage>
        <taxon>Eukaryota</taxon>
        <taxon>Fungi</taxon>
        <taxon>Dikarya</taxon>
        <taxon>Ascomycota</taxon>
        <taxon>Saccharomycotina</taxon>
        <taxon>Pichiomycetes</taxon>
        <taxon>Debaryomycetaceae</taxon>
        <taxon>Candida/Lodderomyces clade</taxon>
        <taxon>Candida</taxon>
    </lineage>
</organism>
<evidence type="ECO:0000256" key="3">
    <source>
        <dbReference type="ARBA" id="ARBA00022737"/>
    </source>
</evidence>
<dbReference type="Gene3D" id="2.130.10.10">
    <property type="entry name" value="YVTN repeat-like/Quinoprotein amine dehydrogenase"/>
    <property type="match status" value="3"/>
</dbReference>
<dbReference type="Pfam" id="PF11816">
    <property type="entry name" value="DUF3337"/>
    <property type="match status" value="1"/>
</dbReference>
<dbReference type="InterPro" id="IPR036322">
    <property type="entry name" value="WD40_repeat_dom_sf"/>
</dbReference>
<dbReference type="Proteomes" id="UP000002605">
    <property type="component" value="Chromosome 1"/>
</dbReference>
<dbReference type="InterPro" id="IPR015943">
    <property type="entry name" value="WD40/YVTN_repeat-like_dom_sf"/>
</dbReference>
<dbReference type="PANTHER" id="PTHR19862">
    <property type="entry name" value="WD REPEAT-CONTAINING PROTEIN 48"/>
    <property type="match status" value="1"/>
</dbReference>
<dbReference type="AlphaFoldDB" id="B9W9S1"/>